<comment type="caution">
    <text evidence="2">The sequence shown here is derived from an EMBL/GenBank/DDBJ whole genome shotgun (WGS) entry which is preliminary data.</text>
</comment>
<protein>
    <submittedName>
        <fullName evidence="2">DUF308 domain-containing protein</fullName>
    </submittedName>
</protein>
<feature type="transmembrane region" description="Helical" evidence="1">
    <location>
        <begin position="90"/>
        <end position="110"/>
    </location>
</feature>
<proteinExistence type="predicted"/>
<keyword evidence="1" id="KW-0812">Transmembrane</keyword>
<evidence type="ECO:0000256" key="1">
    <source>
        <dbReference type="SAM" id="Phobius"/>
    </source>
</evidence>
<keyword evidence="1" id="KW-0472">Membrane</keyword>
<feature type="transmembrane region" description="Helical" evidence="1">
    <location>
        <begin position="147"/>
        <end position="173"/>
    </location>
</feature>
<accession>A0A9D2TJZ0</accession>
<reference evidence="2" key="1">
    <citation type="journal article" date="2021" name="PeerJ">
        <title>Extensive microbial diversity within the chicken gut microbiome revealed by metagenomics and culture.</title>
        <authorList>
            <person name="Gilroy R."/>
            <person name="Ravi A."/>
            <person name="Getino M."/>
            <person name="Pursley I."/>
            <person name="Horton D.L."/>
            <person name="Alikhan N.F."/>
            <person name="Baker D."/>
            <person name="Gharbi K."/>
            <person name="Hall N."/>
            <person name="Watson M."/>
            <person name="Adriaenssens E.M."/>
            <person name="Foster-Nyarko E."/>
            <person name="Jarju S."/>
            <person name="Secka A."/>
            <person name="Antonio M."/>
            <person name="Oren A."/>
            <person name="Chaudhuri R.R."/>
            <person name="La Ragione R."/>
            <person name="Hildebrand F."/>
            <person name="Pallen M.J."/>
        </authorList>
    </citation>
    <scope>NUCLEOTIDE SEQUENCE</scope>
    <source>
        <strain evidence="2">5933</strain>
    </source>
</reference>
<reference evidence="2" key="2">
    <citation type="submission" date="2021-04" db="EMBL/GenBank/DDBJ databases">
        <authorList>
            <person name="Gilroy R."/>
        </authorList>
    </citation>
    <scope>NUCLEOTIDE SEQUENCE</scope>
    <source>
        <strain evidence="2">5933</strain>
    </source>
</reference>
<evidence type="ECO:0000313" key="2">
    <source>
        <dbReference type="EMBL" id="HJC71563.1"/>
    </source>
</evidence>
<feature type="transmembrane region" description="Helical" evidence="1">
    <location>
        <begin position="122"/>
        <end position="141"/>
    </location>
</feature>
<dbReference type="PANTHER" id="PTHR34989">
    <property type="entry name" value="PROTEIN HDED"/>
    <property type="match status" value="1"/>
</dbReference>
<dbReference type="AlphaFoldDB" id="A0A9D2TJZ0"/>
<dbReference type="GO" id="GO:0005886">
    <property type="term" value="C:plasma membrane"/>
    <property type="evidence" value="ECO:0007669"/>
    <property type="project" value="TreeGrafter"/>
</dbReference>
<dbReference type="InterPro" id="IPR052712">
    <property type="entry name" value="Acid_resist_chaperone_HdeD"/>
</dbReference>
<dbReference type="EMBL" id="DWWA01000010">
    <property type="protein sequence ID" value="HJC71563.1"/>
    <property type="molecule type" value="Genomic_DNA"/>
</dbReference>
<organism evidence="2 3">
    <name type="scientific">Candidatus Ruthenibacterium merdavium</name>
    <dbReference type="NCBI Taxonomy" id="2838752"/>
    <lineage>
        <taxon>Bacteria</taxon>
        <taxon>Bacillati</taxon>
        <taxon>Bacillota</taxon>
        <taxon>Clostridia</taxon>
        <taxon>Eubacteriales</taxon>
        <taxon>Oscillospiraceae</taxon>
        <taxon>Ruthenibacterium</taxon>
    </lineage>
</organism>
<sequence>MKLFRGTQGLTLLAGVGMSAFGLICVLNPYPLTVLFPLAAGICLSALGLGELLMAWSLKRSARDPGHFLLQGALNMVVGAAFLLNRQVSLLFAVMLVALWMAAAGMLRLYRAFRLWKAQERWLPTLADGVVKLAFGFILALHPSKGISAGLFLLGVGLIFVGASVMVSAIFVAKTFSNPDDFFDDGNGEGF</sequence>
<feature type="transmembrane region" description="Helical" evidence="1">
    <location>
        <begin position="68"/>
        <end position="84"/>
    </location>
</feature>
<dbReference type="Pfam" id="PF03729">
    <property type="entry name" value="DUF308"/>
    <property type="match status" value="1"/>
</dbReference>
<keyword evidence="1" id="KW-1133">Transmembrane helix</keyword>
<feature type="transmembrane region" description="Helical" evidence="1">
    <location>
        <begin position="36"/>
        <end position="56"/>
    </location>
</feature>
<name>A0A9D2TJZ0_9FIRM</name>
<gene>
    <name evidence="2" type="ORF">H9698_02055</name>
</gene>
<evidence type="ECO:0000313" key="3">
    <source>
        <dbReference type="Proteomes" id="UP000823918"/>
    </source>
</evidence>
<dbReference type="PANTHER" id="PTHR34989:SF1">
    <property type="entry name" value="PROTEIN HDED"/>
    <property type="match status" value="1"/>
</dbReference>
<dbReference type="Proteomes" id="UP000823918">
    <property type="component" value="Unassembled WGS sequence"/>
</dbReference>
<feature type="transmembrane region" description="Helical" evidence="1">
    <location>
        <begin position="12"/>
        <end position="30"/>
    </location>
</feature>
<dbReference type="InterPro" id="IPR005325">
    <property type="entry name" value="DUF308_memb"/>
</dbReference>